<dbReference type="InterPro" id="IPR008875">
    <property type="entry name" value="TraX"/>
</dbReference>
<keyword evidence="1" id="KW-0472">Membrane</keyword>
<dbReference type="AlphaFoldDB" id="A0A3E2VTV6"/>
<evidence type="ECO:0000313" key="2">
    <source>
        <dbReference type="EMBL" id="RGC14330.1"/>
    </source>
</evidence>
<feature type="transmembrane region" description="Helical" evidence="1">
    <location>
        <begin position="82"/>
        <end position="101"/>
    </location>
</feature>
<dbReference type="Proteomes" id="UP000260025">
    <property type="component" value="Unassembled WGS sequence"/>
</dbReference>
<evidence type="ECO:0008006" key="4">
    <source>
        <dbReference type="Google" id="ProtNLM"/>
    </source>
</evidence>
<feature type="transmembrane region" description="Helical" evidence="1">
    <location>
        <begin position="12"/>
        <end position="37"/>
    </location>
</feature>
<feature type="transmembrane region" description="Helical" evidence="1">
    <location>
        <begin position="209"/>
        <end position="227"/>
    </location>
</feature>
<accession>A0A3E2VTV6</accession>
<proteinExistence type="predicted"/>
<dbReference type="Pfam" id="PF05857">
    <property type="entry name" value="TraX"/>
    <property type="match status" value="1"/>
</dbReference>
<keyword evidence="1" id="KW-1133">Transmembrane helix</keyword>
<organism evidence="2 3">
    <name type="scientific">Clostridium innocuum</name>
    <dbReference type="NCBI Taxonomy" id="1522"/>
    <lineage>
        <taxon>Bacteria</taxon>
        <taxon>Bacillati</taxon>
        <taxon>Bacillota</taxon>
        <taxon>Clostridia</taxon>
        <taxon>Eubacteriales</taxon>
        <taxon>Clostridiaceae</taxon>
        <taxon>Clostridium</taxon>
    </lineage>
</organism>
<protein>
    <recommendedName>
        <fullName evidence="4">Conjugal transfer protein TraX</fullName>
    </recommendedName>
</protein>
<keyword evidence="1" id="KW-0812">Transmembrane</keyword>
<dbReference type="OrthoDB" id="9781069at2"/>
<name>A0A3E2VTV6_CLOIN</name>
<feature type="transmembrane region" description="Helical" evidence="1">
    <location>
        <begin position="49"/>
        <end position="70"/>
    </location>
</feature>
<feature type="transmembrane region" description="Helical" evidence="1">
    <location>
        <begin position="239"/>
        <end position="259"/>
    </location>
</feature>
<feature type="transmembrane region" description="Helical" evidence="1">
    <location>
        <begin position="113"/>
        <end position="135"/>
    </location>
</feature>
<gene>
    <name evidence="2" type="ORF">DXA38_14190</name>
</gene>
<reference evidence="2 3" key="1">
    <citation type="submission" date="2018-08" db="EMBL/GenBank/DDBJ databases">
        <title>A genome reference for cultivated species of the human gut microbiota.</title>
        <authorList>
            <person name="Zou Y."/>
            <person name="Xue W."/>
            <person name="Luo G."/>
        </authorList>
    </citation>
    <scope>NUCLEOTIDE SEQUENCE [LARGE SCALE GENOMIC DNA]</scope>
    <source>
        <strain evidence="2 3">OF01-2LB</strain>
    </source>
</reference>
<evidence type="ECO:0000313" key="3">
    <source>
        <dbReference type="Proteomes" id="UP000260025"/>
    </source>
</evidence>
<evidence type="ECO:0000256" key="1">
    <source>
        <dbReference type="SAM" id="Phobius"/>
    </source>
</evidence>
<dbReference type="EMBL" id="QVEV01000022">
    <property type="protein sequence ID" value="RGC14330.1"/>
    <property type="molecule type" value="Genomic_DNA"/>
</dbReference>
<feature type="transmembrane region" description="Helical" evidence="1">
    <location>
        <begin position="147"/>
        <end position="178"/>
    </location>
</feature>
<sequence length="260" mass="29745">MKNITLNQASLKLIAMGLMLLDHIYKIFCFDILDFLLAHTTMPQEVIQWGIQLIGMLGAASFWIFAFFIAEGCRRTRNRSAYLIRLLIMGLISEIPFQYMICILLDAPLTLHLALTNIFFTLFLGAAAIMAYNAFRSRQALQKLSLLPLLLCMLLAYFLQTYYGALGVLAIFVCYYGSNQYRLYRLGGVILLEAFTLLIQGQSLQADDLLYTFLYILYASLSLLLLSRYNGKKGTLPKWIFYTFYPLHITILVALYTAMH</sequence>
<comment type="caution">
    <text evidence="2">The sequence shown here is derived from an EMBL/GenBank/DDBJ whole genome shotgun (WGS) entry which is preliminary data.</text>
</comment>